<sequence length="405" mass="46845">MKVVQVNTVCDTGSVGRIALDLYQVIEEKGSECLIAYGRGSAPKHIQTVKVNTKMDFYSHVLYQFITGANGFASVECTKKLIKEIEKYQPDIIHLHNIHGFYLNIELFFAFLKRMNKPVVWTLHDCWSFTGHCAYFDYVGCDKWKTGCHDCEQFKSAYPYGLLHDNCVYNYKRKKEIFNGLNLLTIVTPSKWLRDYVKQSFLKNYPVQVIYNGIDLERFKPVKGELSRQYAKMDQYIVLGVANMWEPRKGLTYFEQLADRLSAKYQIILVGLSEKQKKAISSKIIGITRTQNVNELAQLYSLANVYVNATLEDNFPTTNLEALACNTPVVTFATGGSVESVDEECGKVVPKGDINLLREAIEFICTHQNKYRKCVEKAKQYDKKDRFEEYMNLYQKVYEENRYEK</sequence>
<dbReference type="PANTHER" id="PTHR12526">
    <property type="entry name" value="GLYCOSYLTRANSFERASE"/>
    <property type="match status" value="1"/>
</dbReference>
<evidence type="ECO:0000313" key="3">
    <source>
        <dbReference type="Proteomes" id="UP000247523"/>
    </source>
</evidence>
<dbReference type="InterPro" id="IPR028098">
    <property type="entry name" value="Glyco_trans_4-like_N"/>
</dbReference>
<protein>
    <submittedName>
        <fullName evidence="2">Glycosyltransferase involved in cell wall biosynthesis</fullName>
    </submittedName>
</protein>
<dbReference type="PANTHER" id="PTHR12526:SF637">
    <property type="entry name" value="GLYCOSYLTRANSFERASE EPSF-RELATED"/>
    <property type="match status" value="1"/>
</dbReference>
<dbReference type="Pfam" id="PF13439">
    <property type="entry name" value="Glyco_transf_4"/>
    <property type="match status" value="1"/>
</dbReference>
<dbReference type="SUPFAM" id="SSF53756">
    <property type="entry name" value="UDP-Glycosyltransferase/glycogen phosphorylase"/>
    <property type="match status" value="1"/>
</dbReference>
<accession>A0A318ERH0</accession>
<dbReference type="Gene3D" id="3.40.50.2000">
    <property type="entry name" value="Glycogen Phosphorylase B"/>
    <property type="match status" value="2"/>
</dbReference>
<dbReference type="GO" id="GO:0016740">
    <property type="term" value="F:transferase activity"/>
    <property type="evidence" value="ECO:0007669"/>
    <property type="project" value="UniProtKB-KW"/>
</dbReference>
<reference evidence="2 3" key="1">
    <citation type="submission" date="2018-05" db="EMBL/GenBank/DDBJ databases">
        <title>Genomic Encyclopedia of Type Strains, Phase IV (KMG-IV): sequencing the most valuable type-strain genomes for metagenomic binning, comparative biology and taxonomic classification.</title>
        <authorList>
            <person name="Goeker M."/>
        </authorList>
    </citation>
    <scope>NUCLEOTIDE SEQUENCE [LARGE SCALE GENOMIC DNA]</scope>
    <source>
        <strain evidence="2 3">DSM 28816</strain>
    </source>
</reference>
<name>A0A318ERH0_9FIRM</name>
<evidence type="ECO:0000259" key="1">
    <source>
        <dbReference type="Pfam" id="PF13439"/>
    </source>
</evidence>
<comment type="caution">
    <text evidence="2">The sequence shown here is derived from an EMBL/GenBank/DDBJ whole genome shotgun (WGS) entry which is preliminary data.</text>
</comment>
<evidence type="ECO:0000313" key="2">
    <source>
        <dbReference type="EMBL" id="PXV90155.1"/>
    </source>
</evidence>
<gene>
    <name evidence="2" type="ORF">C8E03_10562</name>
</gene>
<proteinExistence type="predicted"/>
<dbReference type="EMBL" id="QICS01000005">
    <property type="protein sequence ID" value="PXV90155.1"/>
    <property type="molecule type" value="Genomic_DNA"/>
</dbReference>
<dbReference type="Pfam" id="PF13692">
    <property type="entry name" value="Glyco_trans_1_4"/>
    <property type="match status" value="1"/>
</dbReference>
<feature type="domain" description="Glycosyltransferase subfamily 4-like N-terminal" evidence="1">
    <location>
        <begin position="15"/>
        <end position="218"/>
    </location>
</feature>
<dbReference type="AlphaFoldDB" id="A0A318ERH0"/>
<dbReference type="Proteomes" id="UP000247523">
    <property type="component" value="Unassembled WGS sequence"/>
</dbReference>
<dbReference type="RefSeq" id="WP_110291092.1">
    <property type="nucleotide sequence ID" value="NZ_QICS01000005.1"/>
</dbReference>
<organism evidence="2 3">
    <name type="scientific">Lachnotalea glycerini</name>
    <dbReference type="NCBI Taxonomy" id="1763509"/>
    <lineage>
        <taxon>Bacteria</taxon>
        <taxon>Bacillati</taxon>
        <taxon>Bacillota</taxon>
        <taxon>Clostridia</taxon>
        <taxon>Lachnospirales</taxon>
        <taxon>Lachnospiraceae</taxon>
        <taxon>Lachnotalea</taxon>
    </lineage>
</organism>
<keyword evidence="2" id="KW-0808">Transferase</keyword>